<feature type="compositionally biased region" description="Low complexity" evidence="2">
    <location>
        <begin position="426"/>
        <end position="449"/>
    </location>
</feature>
<feature type="region of interest" description="Disordered" evidence="2">
    <location>
        <begin position="1121"/>
        <end position="1143"/>
    </location>
</feature>
<dbReference type="Pfam" id="PF15336">
    <property type="entry name" value="Auts2"/>
    <property type="match status" value="1"/>
</dbReference>
<protein>
    <submittedName>
        <fullName evidence="3">Uncharacterized protein</fullName>
    </submittedName>
</protein>
<feature type="region of interest" description="Disordered" evidence="2">
    <location>
        <begin position="124"/>
        <end position="285"/>
    </location>
</feature>
<accession>A0AAR5QAH1</accession>
<feature type="compositionally biased region" description="Polar residues" evidence="2">
    <location>
        <begin position="459"/>
        <end position="469"/>
    </location>
</feature>
<dbReference type="InterPro" id="IPR023246">
    <property type="entry name" value="AUTS2"/>
</dbReference>
<evidence type="ECO:0000313" key="3">
    <source>
        <dbReference type="EnsemblMetazoa" id="XP_019770218.1"/>
    </source>
</evidence>
<dbReference type="AlphaFoldDB" id="A0AAR5QAH1"/>
<feature type="region of interest" description="Disordered" evidence="2">
    <location>
        <begin position="1"/>
        <end position="55"/>
    </location>
</feature>
<name>A0AAR5QAH1_DENPD</name>
<feature type="compositionally biased region" description="Pro residues" evidence="2">
    <location>
        <begin position="549"/>
        <end position="563"/>
    </location>
</feature>
<evidence type="ECO:0000313" key="4">
    <source>
        <dbReference type="Proteomes" id="UP000019118"/>
    </source>
</evidence>
<feature type="compositionally biased region" description="Pro residues" evidence="2">
    <location>
        <begin position="228"/>
        <end position="256"/>
    </location>
</feature>
<feature type="region of interest" description="Disordered" evidence="2">
    <location>
        <begin position="326"/>
        <end position="353"/>
    </location>
</feature>
<feature type="region of interest" description="Disordered" evidence="2">
    <location>
        <begin position="1207"/>
        <end position="1253"/>
    </location>
</feature>
<reference evidence="4" key="1">
    <citation type="journal article" date="2013" name="Genome Biol.">
        <title>Draft genome of the mountain pine beetle, Dendroctonus ponderosae Hopkins, a major forest pest.</title>
        <authorList>
            <person name="Keeling C.I."/>
            <person name="Yuen M.M."/>
            <person name="Liao N.Y."/>
            <person name="Docking T.R."/>
            <person name="Chan S.K."/>
            <person name="Taylor G.A."/>
            <person name="Palmquist D.L."/>
            <person name="Jackman S.D."/>
            <person name="Nguyen A."/>
            <person name="Li M."/>
            <person name="Henderson H."/>
            <person name="Janes J.K."/>
            <person name="Zhao Y."/>
            <person name="Pandoh P."/>
            <person name="Moore R."/>
            <person name="Sperling F.A."/>
            <person name="Huber D.P."/>
            <person name="Birol I."/>
            <person name="Jones S.J."/>
            <person name="Bohlmann J."/>
        </authorList>
    </citation>
    <scope>NUCLEOTIDE SEQUENCE</scope>
</reference>
<dbReference type="PANTHER" id="PTHR14429">
    <property type="entry name" value="FIBROSIN FAMILY MEMBER"/>
    <property type="match status" value="1"/>
</dbReference>
<feature type="region of interest" description="Disordered" evidence="2">
    <location>
        <begin position="546"/>
        <end position="599"/>
    </location>
</feature>
<keyword evidence="1" id="KW-0597">Phosphoprotein</keyword>
<feature type="compositionally biased region" description="Basic residues" evidence="2">
    <location>
        <begin position="44"/>
        <end position="55"/>
    </location>
</feature>
<reference evidence="3" key="2">
    <citation type="submission" date="2024-08" db="UniProtKB">
        <authorList>
            <consortium name="EnsemblMetazoa"/>
        </authorList>
    </citation>
    <scope>IDENTIFICATION</scope>
</reference>
<proteinExistence type="predicted"/>
<evidence type="ECO:0000256" key="2">
    <source>
        <dbReference type="SAM" id="MobiDB-lite"/>
    </source>
</evidence>
<feature type="compositionally biased region" description="Basic and acidic residues" evidence="2">
    <location>
        <begin position="154"/>
        <end position="167"/>
    </location>
</feature>
<organism evidence="3 4">
    <name type="scientific">Dendroctonus ponderosae</name>
    <name type="common">Mountain pine beetle</name>
    <dbReference type="NCBI Taxonomy" id="77166"/>
    <lineage>
        <taxon>Eukaryota</taxon>
        <taxon>Metazoa</taxon>
        <taxon>Ecdysozoa</taxon>
        <taxon>Arthropoda</taxon>
        <taxon>Hexapoda</taxon>
        <taxon>Insecta</taxon>
        <taxon>Pterygota</taxon>
        <taxon>Neoptera</taxon>
        <taxon>Endopterygota</taxon>
        <taxon>Coleoptera</taxon>
        <taxon>Polyphaga</taxon>
        <taxon>Cucujiformia</taxon>
        <taxon>Curculionidae</taxon>
        <taxon>Scolytinae</taxon>
        <taxon>Dendroctonus</taxon>
    </lineage>
</organism>
<feature type="compositionally biased region" description="Basic and acidic residues" evidence="2">
    <location>
        <begin position="987"/>
        <end position="1059"/>
    </location>
</feature>
<feature type="compositionally biased region" description="Low complexity" evidence="2">
    <location>
        <begin position="564"/>
        <end position="574"/>
    </location>
</feature>
<dbReference type="PANTHER" id="PTHR14429:SF22">
    <property type="entry name" value="AGAP013055-PA"/>
    <property type="match status" value="1"/>
</dbReference>
<sequence>MEIEVKQRNRRRKRAQRMQQELKDTRANKANADESEAEDVIPKKPPRPPNRRKKQKDLLKELLCEEDIVEGFSILQFRSYEDLELVVKIAAKDGIKRLVEVERPKLEPKAHITNHILVHNNHNGLTLTHDPATSDDSGRASERLTGSSVVSVAPRERDADSSRDRLSDASSRCSSGKGYICDSEGEDDKGSDTSSVIFPSAPSVRKHEFPGALPPSLPQGLPHGPGSSPLPAPTAPKLPAPSPAPAQQPPHHPPQAIPSAAVAPAMGESASLGGAAQPMGGAVQPQEATIKPEIPVMGAKMPPVTVQDKTSPLTFVPPNAVAPQQPLAPLSSMPPATAPVPPPAAAPAAHHHPSAALDPVAHAIGRTDSPAVATSANAAVAPSPGQYHHSYQPLYAPYAYNSTPSYPNSVPYPTPPLSTNVPTPLPAHQTQPAPVTQAQPIATHAHPTASVPPPPPAGGQQTMPVSSMGGSALPLHHQPLEHLSSKHGPTPSKVAAVSRGSEGVARERESYSSVTSLSRSSVRTTTPVQSHAASSVTVVSSSLAVPAPTTAPPPPPLAKPWPTPANGAPAPTTPLTSRLSPAPPRPAQPIHSNSYPASGAPALFAPPPLAAPPVSTASPLAPVAPTATNPNPFSAESLFQTKKHPFPDQTDMLRRELDNRFLASQDRGLGVAPPPYLRTEMHQHQHHHTHVHQHTTSLLPPPGASALFSSQMPLSPIDRLARRTQSSFKDIPKLGGVDSPFYRQGLGVPGYPGYNPGLMGHPGLATGPTPFAPPNHLPTFQPKSLTAQDPTKPKIMKSGKWNAMHVRVAWEIYHHQQKSGDAKGTLSGIAPKSGVPSTADLLRAPSHLFSPGMHQRPPELSPYTSPALSNHRPVGFEQPTHHPASLFATPAGHLGKSPFSGASSMSPFTRYAGAPLGSNAPSPFGMSPFGASREAAHLAALHHDPWRSMQRSIPGFPPAVNPLPPTLPGRYFGLPPGPAPWALKPDPVLEQREREAREREERERERLRREREERERRDREEKQRRLEQQQQQERERREKERRELERRENERRERERELLMHQQRLAAESAAKQAMPAPGIRERSPMRNGQQELADIRVKEEPRVVVKEEDMMTRADPNAYRYHPYMRHPGALQPPPPPSALDRSRMLAHSLQSHYGPPASHWPPTTMASDPFYRYGYNPLMETMRPLDERAASYYGAYGAAAAAAAAAVHHPSQLRPKDPSLLHLRGGPGPPPSVHKMNPTPPTELHKKEEPR</sequence>
<feature type="compositionally biased region" description="Low complexity" evidence="2">
    <location>
        <begin position="511"/>
        <end position="533"/>
    </location>
</feature>
<keyword evidence="4" id="KW-1185">Reference proteome</keyword>
<feature type="region of interest" description="Disordered" evidence="2">
    <location>
        <begin position="978"/>
        <end position="1101"/>
    </location>
</feature>
<dbReference type="EnsemblMetazoa" id="XM_019914659.1">
    <property type="protein sequence ID" value="XP_019770218.1"/>
    <property type="gene ID" value="LOC109544467"/>
</dbReference>
<evidence type="ECO:0000256" key="1">
    <source>
        <dbReference type="ARBA" id="ARBA00022553"/>
    </source>
</evidence>
<feature type="region of interest" description="Disordered" evidence="2">
    <location>
        <begin position="410"/>
        <end position="533"/>
    </location>
</feature>
<dbReference type="Proteomes" id="UP000019118">
    <property type="component" value="Unassembled WGS sequence"/>
</dbReference>
<feature type="compositionally biased region" description="Pro residues" evidence="2">
    <location>
        <begin position="336"/>
        <end position="345"/>
    </location>
</feature>
<feature type="compositionally biased region" description="Low complexity" evidence="2">
    <location>
        <begin position="218"/>
        <end position="227"/>
    </location>
</feature>